<dbReference type="Pfam" id="PF00873">
    <property type="entry name" value="ACR_tran"/>
    <property type="match status" value="1"/>
</dbReference>
<keyword evidence="1" id="KW-0812">Transmembrane</keyword>
<dbReference type="SUPFAM" id="SSF82866">
    <property type="entry name" value="Multidrug efflux transporter AcrB transmembrane domain"/>
    <property type="match status" value="2"/>
</dbReference>
<dbReference type="Gene3D" id="3.30.70.1430">
    <property type="entry name" value="Multidrug efflux transporter AcrB pore domain"/>
    <property type="match status" value="2"/>
</dbReference>
<feature type="transmembrane region" description="Helical" evidence="1">
    <location>
        <begin position="460"/>
        <end position="482"/>
    </location>
</feature>
<dbReference type="Gene3D" id="3.30.70.1440">
    <property type="entry name" value="Multidrug efflux transporter AcrB pore domain"/>
    <property type="match status" value="1"/>
</dbReference>
<dbReference type="PRINTS" id="PR00702">
    <property type="entry name" value="ACRIFLAVINRP"/>
</dbReference>
<feature type="transmembrane region" description="Helical" evidence="1">
    <location>
        <begin position="428"/>
        <end position="448"/>
    </location>
</feature>
<dbReference type="PANTHER" id="PTHR32063:SF0">
    <property type="entry name" value="SWARMING MOTILITY PROTEIN SWRC"/>
    <property type="match status" value="1"/>
</dbReference>
<keyword evidence="1" id="KW-0472">Membrane</keyword>
<dbReference type="InterPro" id="IPR001036">
    <property type="entry name" value="Acrflvin-R"/>
</dbReference>
<feature type="transmembrane region" description="Helical" evidence="1">
    <location>
        <begin position="913"/>
        <end position="936"/>
    </location>
</feature>
<feature type="transmembrane region" description="Helical" evidence="1">
    <location>
        <begin position="336"/>
        <end position="353"/>
    </location>
</feature>
<accession>A0ABQ0H718</accession>
<dbReference type="Gene3D" id="1.20.1640.10">
    <property type="entry name" value="Multidrug efflux transporter AcrB transmembrane domain"/>
    <property type="match status" value="2"/>
</dbReference>
<dbReference type="RefSeq" id="WP_407867073.1">
    <property type="nucleotide sequence ID" value="NZ_BAAFZP010000002.1"/>
</dbReference>
<name>A0ABQ0H718_9HYPH</name>
<proteinExistence type="predicted"/>
<protein>
    <submittedName>
        <fullName evidence="2">Efflux RND transporter permease subunit</fullName>
    </submittedName>
</protein>
<dbReference type="SUPFAM" id="SSF82714">
    <property type="entry name" value="Multidrug efflux transporter AcrB TolC docking domain, DN and DC subdomains"/>
    <property type="match status" value="1"/>
</dbReference>
<dbReference type="Gene3D" id="3.30.2090.10">
    <property type="entry name" value="Multidrug efflux transporter AcrB TolC docking domain, DN and DC subdomains"/>
    <property type="match status" value="2"/>
</dbReference>
<evidence type="ECO:0000313" key="2">
    <source>
        <dbReference type="EMBL" id="GAB1584721.1"/>
    </source>
</evidence>
<dbReference type="Gene3D" id="3.30.70.1320">
    <property type="entry name" value="Multidrug efflux transporter AcrB pore domain like"/>
    <property type="match status" value="1"/>
</dbReference>
<evidence type="ECO:0000313" key="3">
    <source>
        <dbReference type="Proteomes" id="UP001628091"/>
    </source>
</evidence>
<keyword evidence="3" id="KW-1185">Reference proteome</keyword>
<reference evidence="2 3" key="1">
    <citation type="submission" date="2024-10" db="EMBL/GenBank/DDBJ databases">
        <title>Isolation, draft genome sequencing and identification of Phyllobacterium sp. NSA23, isolated from leaf soil.</title>
        <authorList>
            <person name="Akita H."/>
        </authorList>
    </citation>
    <scope>NUCLEOTIDE SEQUENCE [LARGE SCALE GENOMIC DNA]</scope>
    <source>
        <strain evidence="2 3">NSA23</strain>
    </source>
</reference>
<keyword evidence="1" id="KW-1133">Transmembrane helix</keyword>
<dbReference type="Proteomes" id="UP001628091">
    <property type="component" value="Unassembled WGS sequence"/>
</dbReference>
<dbReference type="EMBL" id="BAAFZP010000002">
    <property type="protein sequence ID" value="GAB1584721.1"/>
    <property type="molecule type" value="Genomic_DNA"/>
</dbReference>
<feature type="transmembrane region" description="Helical" evidence="1">
    <location>
        <begin position="862"/>
        <end position="879"/>
    </location>
</feature>
<dbReference type="InterPro" id="IPR027463">
    <property type="entry name" value="AcrB_DN_DC_subdom"/>
</dbReference>
<comment type="caution">
    <text evidence="2">The sequence shown here is derived from an EMBL/GenBank/DDBJ whole genome shotgun (WGS) entry which is preliminary data.</text>
</comment>
<feature type="transmembrane region" description="Helical" evidence="1">
    <location>
        <begin position="383"/>
        <end position="407"/>
    </location>
</feature>
<feature type="transmembrane region" description="Helical" evidence="1">
    <location>
        <begin position="886"/>
        <end position="907"/>
    </location>
</feature>
<evidence type="ECO:0000256" key="1">
    <source>
        <dbReference type="SAM" id="Phobius"/>
    </source>
</evidence>
<feature type="transmembrane region" description="Helical" evidence="1">
    <location>
        <begin position="358"/>
        <end position="377"/>
    </location>
</feature>
<feature type="transmembrane region" description="Helical" evidence="1">
    <location>
        <begin position="965"/>
        <end position="988"/>
    </location>
</feature>
<feature type="transmembrane region" description="Helical" evidence="1">
    <location>
        <begin position="1008"/>
        <end position="1030"/>
    </location>
</feature>
<feature type="transmembrane region" description="Helical" evidence="1">
    <location>
        <begin position="531"/>
        <end position="550"/>
    </location>
</feature>
<sequence>MNAIIDAAFNRNRVVIILFALILFVGSYAYLVIPKESAPDVPIPIIHVSVPHEGISPEDAERLILRPLETELQSIEGLKEMTSVGAQGYAAVTLEFVAGFDADQAEQDVREAVDTARADLPQTAEEPVVEEVNVALFPVLTVMLSGPISERALIDMAERFQDQLEALPDVLEVDIGGAREEVMEVLIDPTALGAYAVPFDQLLASFQRNNQLVTAGYIDTGAGRLTLKVPGVIEDIEDVRSIPLKVSGNSVVTVGDVAVVRRGFEDPTGFARIDGQPAVALEVKKRIGANIIETVEAVKAVIEESRPLMPASVSVTYLQDQSTEVRETLTDLQNNVVAAVLLVMIITVATLGWRNALLVGLSVPGAFLAGIIFLWWMGYTLNIIVLFSLILVLGMLVDAAVVSTELADRWMAGGKRPWDAYREAAKRMAWPIIASTLTTLCVFFPLLFWTGVVGEFMKFLPITVIAILTASLAMGLVFIPVLGGMIGKRNPRAEKEERALSAAESGNLDDLDRVTGTYVSVLRRLLRRPGFTLLGTSLFLVLAVAAYAFFGRGVEFFPEIEPRFLQVTIRARDNLSIHERDRLVRDVENAILGTQGIEHIYARTVGDETQEQEGEDISADTIGILQLDLLEWDVRPRARDIIAEVRDRTAGLPGVKIIVNEQETGPAQGKPIQLHLSGSDLQSMEQAAAQVRSLMQELGGFIDVEEDTQVPGVEWRIHVDRESAARFGADVATLGQAVQFLTQGLKLAEYRPEDVEEPVDIRVRFPAPERTLGHLSRLTIPTGQGQMPITNFVAIVPAEKTGMINRVDSSRVVTVKADVAEGVLPAEKIEELRKAIEQAGLPRGVSFEFVGEQEDMTEAQNFLLGAFFAAVALMFLVLVTQLNSAYQALVVMSAIVFSIAGVLIGLLVTGRPFGIVMGGLGVISLGGIVVNNNIVLIDTYNEMRGKGHDPAEAAIRTGAQRLRPVFLTSINDILGLMPLVLGLNINFIQRKIEYGAPSTQYWIELSTTVAGGLAFATFLTLILTPCMLLLGHRAHERAEGIYHRWRGKTGAAIPGNRTRI</sequence>
<dbReference type="SUPFAM" id="SSF82693">
    <property type="entry name" value="Multidrug efflux transporter AcrB pore domain, PN1, PN2, PC1 and PC2 subdomains"/>
    <property type="match status" value="2"/>
</dbReference>
<organism evidence="2 3">
    <name type="scientific">Phyllobacterium phragmitis</name>
    <dbReference type="NCBI Taxonomy" id="2670329"/>
    <lineage>
        <taxon>Bacteria</taxon>
        <taxon>Pseudomonadati</taxon>
        <taxon>Pseudomonadota</taxon>
        <taxon>Alphaproteobacteria</taxon>
        <taxon>Hyphomicrobiales</taxon>
        <taxon>Phyllobacteriaceae</taxon>
        <taxon>Phyllobacterium</taxon>
    </lineage>
</organism>
<gene>
    <name evidence="2" type="ORF">PPNSA23_46640</name>
</gene>
<dbReference type="PANTHER" id="PTHR32063">
    <property type="match status" value="1"/>
</dbReference>